<evidence type="ECO:0000259" key="2">
    <source>
        <dbReference type="SMART" id="SM00458"/>
    </source>
</evidence>
<dbReference type="InterPro" id="IPR000772">
    <property type="entry name" value="Ricin_B_lectin"/>
</dbReference>
<dbReference type="CDD" id="cd00161">
    <property type="entry name" value="beta-trefoil_Ricin-like"/>
    <property type="match status" value="1"/>
</dbReference>
<evidence type="ECO:0000313" key="4">
    <source>
        <dbReference type="Proteomes" id="UP000037982"/>
    </source>
</evidence>
<reference evidence="4" key="1">
    <citation type="submission" date="2015-07" db="EMBL/GenBank/DDBJ databases">
        <authorList>
            <person name="Ju K.-S."/>
            <person name="Doroghazi J.R."/>
            <person name="Metcalf W.W."/>
        </authorList>
    </citation>
    <scope>NUCLEOTIDE SEQUENCE [LARGE SCALE GENOMIC DNA]</scope>
    <source>
        <strain evidence="4">NRRL ISP-5002</strain>
    </source>
</reference>
<evidence type="ECO:0000313" key="3">
    <source>
        <dbReference type="EMBL" id="KPC62570.1"/>
    </source>
</evidence>
<comment type="caution">
    <text evidence="3">The sequence shown here is derived from an EMBL/GenBank/DDBJ whole genome shotgun (WGS) entry which is preliminary data.</text>
</comment>
<feature type="signal peptide" evidence="1">
    <location>
        <begin position="1"/>
        <end position="29"/>
    </location>
</feature>
<dbReference type="SMART" id="SM00458">
    <property type="entry name" value="RICIN"/>
    <property type="match status" value="1"/>
</dbReference>
<proteinExistence type="predicted"/>
<dbReference type="EMBL" id="LGKG01000138">
    <property type="protein sequence ID" value="KPC62570.1"/>
    <property type="molecule type" value="Genomic_DNA"/>
</dbReference>
<dbReference type="InterPro" id="IPR035992">
    <property type="entry name" value="Ricin_B-like_lectins"/>
</dbReference>
<sequence>MATRKAIAAVLSVSALLGTGLLTSGSAQAASPATFRPDVRYTFQNVGSDRNLDAFGNDTVKAWSADASGTQDFYLRVGRFPGYQLESAHHAGRCVTAKGIGQQVTLENCNTAVQAQYWDYANRDEGSTFISRKYARGCIADEGERNSVALARCSGSDGQRWIPLIG</sequence>
<dbReference type="RefSeq" id="WP_053924815.1">
    <property type="nucleotide sequence ID" value="NZ_LGKG01000138.1"/>
</dbReference>
<evidence type="ECO:0000256" key="1">
    <source>
        <dbReference type="SAM" id="SignalP"/>
    </source>
</evidence>
<dbReference type="SUPFAM" id="SSF50370">
    <property type="entry name" value="Ricin B-like lectins"/>
    <property type="match status" value="1"/>
</dbReference>
<gene>
    <name evidence="3" type="ORF">ADL29_18870</name>
</gene>
<dbReference type="Pfam" id="PF00652">
    <property type="entry name" value="Ricin_B_lectin"/>
    <property type="match status" value="1"/>
</dbReference>
<dbReference type="Proteomes" id="UP000037982">
    <property type="component" value="Unassembled WGS sequence"/>
</dbReference>
<dbReference type="AlphaFoldDB" id="A0A0N0GZK1"/>
<organism evidence="3 4">
    <name type="scientific">Streptomyces chattanoogensis</name>
    <dbReference type="NCBI Taxonomy" id="66876"/>
    <lineage>
        <taxon>Bacteria</taxon>
        <taxon>Bacillati</taxon>
        <taxon>Actinomycetota</taxon>
        <taxon>Actinomycetes</taxon>
        <taxon>Kitasatosporales</taxon>
        <taxon>Streptomycetaceae</taxon>
        <taxon>Streptomyces</taxon>
    </lineage>
</organism>
<dbReference type="PROSITE" id="PS50231">
    <property type="entry name" value="RICIN_B_LECTIN"/>
    <property type="match status" value="1"/>
</dbReference>
<feature type="chain" id="PRO_5005850066" description="Ricin B lectin domain-containing protein" evidence="1">
    <location>
        <begin position="30"/>
        <end position="166"/>
    </location>
</feature>
<feature type="domain" description="Ricin B lectin" evidence="2">
    <location>
        <begin position="40"/>
        <end position="164"/>
    </location>
</feature>
<keyword evidence="1" id="KW-0732">Signal</keyword>
<dbReference type="Gene3D" id="2.80.10.50">
    <property type="match status" value="1"/>
</dbReference>
<name>A0A0N0GZK1_9ACTN</name>
<accession>A0A0N0GZK1</accession>
<protein>
    <recommendedName>
        <fullName evidence="2">Ricin B lectin domain-containing protein</fullName>
    </recommendedName>
</protein>
<keyword evidence="4" id="KW-1185">Reference proteome</keyword>
<dbReference type="PATRIC" id="fig|66876.3.peg.4147"/>